<proteinExistence type="inferred from homology"/>
<dbReference type="InterPro" id="IPR014722">
    <property type="entry name" value="Rib_uL2_dom2"/>
</dbReference>
<dbReference type="InterPro" id="IPR020189">
    <property type="entry name" value="IF5A_C"/>
</dbReference>
<dbReference type="InterPro" id="IPR003877">
    <property type="entry name" value="SPRY_dom"/>
</dbReference>
<evidence type="ECO:0000313" key="7">
    <source>
        <dbReference type="Proteomes" id="UP001281761"/>
    </source>
</evidence>
<dbReference type="Pfam" id="PF21485">
    <property type="entry name" value="IF5A-like_N"/>
    <property type="match status" value="1"/>
</dbReference>
<dbReference type="PROSITE" id="PS00302">
    <property type="entry name" value="IF5A_HYPUSINE"/>
    <property type="match status" value="1"/>
</dbReference>
<dbReference type="InterPro" id="IPR048670">
    <property type="entry name" value="IF5A-like_N"/>
</dbReference>
<dbReference type="Gene3D" id="2.40.50.140">
    <property type="entry name" value="Nucleic acid-binding proteins"/>
    <property type="match status" value="1"/>
</dbReference>
<dbReference type="Pfam" id="PF01287">
    <property type="entry name" value="eIF-5a"/>
    <property type="match status" value="1"/>
</dbReference>
<comment type="similarity">
    <text evidence="1">Belongs to the eIF-5A family.</text>
</comment>
<evidence type="ECO:0000256" key="3">
    <source>
        <dbReference type="ARBA" id="ARBA00023071"/>
    </source>
</evidence>
<sequence length="522" mass="57907">MEASQQAQPIFDQITILRALGVPVNSIPEESQNAMMKTLQQTAQVAKLIICGENVDDLHQPISQITGASLDDSKQILADLKKSILEETSDSVSDEFFQFPPESTPVNLNQSDLSALEESIKQAIDRQVNLVQKACDSVRAKKHGTQVEQPKPSKPAKSSEKESKKESESEKSSSESSHPKRKSEGKKIQSRWVEQHNTRLQGHKVVWTSQDGTMVPVEKVITSGIWRCDMRMTNVTDGGWTPVVGICQSPWDNGFDTCFGNDTRSMDYNSTGRCFHNSSGTTGNSRWGNGDVVGMEVDMRRKVLSFYLNGTRQRVIFTNIPSSVQMAVGVGKDAAEVELMLFKKIKRSSYQSQSDDVLVHCIFNHMSDDFSGEEFEGVDDSSSQCRPLAVNDVRIGTVVAMRDRPSKVVETKISKPGKHGSAKMKITSIDLFNGKKYEAIYQTSRTIPQPDVIRADYQLTDVDDDGFCSLMGEDGIMREDLQIPADDFGDEVRAAFAEGKDLIVCTMKAMGIEAIMSMKEEK</sequence>
<dbReference type="GO" id="GO:0003743">
    <property type="term" value="F:translation initiation factor activity"/>
    <property type="evidence" value="ECO:0007669"/>
    <property type="project" value="UniProtKB-KW"/>
</dbReference>
<dbReference type="CDD" id="cd04468">
    <property type="entry name" value="S1_eIF5A"/>
    <property type="match status" value="1"/>
</dbReference>
<dbReference type="EMBL" id="JARBJD010000044">
    <property type="protein sequence ID" value="KAK2957707.1"/>
    <property type="molecule type" value="Genomic_DNA"/>
</dbReference>
<accession>A0ABQ9Y1U8</accession>
<feature type="domain" description="Translation initiation factor 5A C-terminal" evidence="5">
    <location>
        <begin position="451"/>
        <end position="519"/>
    </location>
</feature>
<dbReference type="NCBIfam" id="TIGR00037">
    <property type="entry name" value="eIF_5A"/>
    <property type="match status" value="1"/>
</dbReference>
<comment type="caution">
    <text evidence="6">The sequence shown here is derived from an EMBL/GenBank/DDBJ whole genome shotgun (WGS) entry which is preliminary data.</text>
</comment>
<dbReference type="InterPro" id="IPR019769">
    <property type="entry name" value="Trans_elong_IF5A_hypusine_site"/>
</dbReference>
<evidence type="ECO:0000259" key="5">
    <source>
        <dbReference type="SMART" id="SM01376"/>
    </source>
</evidence>
<name>A0ABQ9Y1U8_9EUKA</name>
<dbReference type="SMART" id="SM01376">
    <property type="entry name" value="eIF-5a"/>
    <property type="match status" value="1"/>
</dbReference>
<evidence type="ECO:0000256" key="2">
    <source>
        <dbReference type="ARBA" id="ARBA00022917"/>
    </source>
</evidence>
<organism evidence="6 7">
    <name type="scientific">Blattamonas nauphoetae</name>
    <dbReference type="NCBI Taxonomy" id="2049346"/>
    <lineage>
        <taxon>Eukaryota</taxon>
        <taxon>Metamonada</taxon>
        <taxon>Preaxostyla</taxon>
        <taxon>Oxymonadida</taxon>
        <taxon>Blattamonas</taxon>
    </lineage>
</organism>
<feature type="compositionally biased region" description="Basic and acidic residues" evidence="4">
    <location>
        <begin position="157"/>
        <end position="173"/>
    </location>
</feature>
<dbReference type="SUPFAM" id="SSF50249">
    <property type="entry name" value="Nucleic acid-binding proteins"/>
    <property type="match status" value="1"/>
</dbReference>
<dbReference type="InterPro" id="IPR001884">
    <property type="entry name" value="IF5A-like"/>
</dbReference>
<evidence type="ECO:0000256" key="4">
    <source>
        <dbReference type="SAM" id="MobiDB-lite"/>
    </source>
</evidence>
<feature type="region of interest" description="Disordered" evidence="4">
    <location>
        <begin position="139"/>
        <end position="190"/>
    </location>
</feature>
<dbReference type="InterPro" id="IPR012340">
    <property type="entry name" value="NA-bd_OB-fold"/>
</dbReference>
<reference evidence="6 7" key="1">
    <citation type="journal article" date="2022" name="bioRxiv">
        <title>Genomics of Preaxostyla Flagellates Illuminates Evolutionary Transitions and the Path Towards Mitochondrial Loss.</title>
        <authorList>
            <person name="Novak L.V.F."/>
            <person name="Treitli S.C."/>
            <person name="Pyrih J."/>
            <person name="Halakuc P."/>
            <person name="Pipaliya S.V."/>
            <person name="Vacek V."/>
            <person name="Brzon O."/>
            <person name="Soukal P."/>
            <person name="Eme L."/>
            <person name="Dacks J.B."/>
            <person name="Karnkowska A."/>
            <person name="Elias M."/>
            <person name="Hampl V."/>
        </authorList>
    </citation>
    <scope>NUCLEOTIDE SEQUENCE [LARGE SCALE GENOMIC DNA]</scope>
    <source>
        <strain evidence="6">NAU3</strain>
        <tissue evidence="6">Gut</tissue>
    </source>
</reference>
<evidence type="ECO:0000313" key="6">
    <source>
        <dbReference type="EMBL" id="KAK2957707.1"/>
    </source>
</evidence>
<keyword evidence="7" id="KW-1185">Reference proteome</keyword>
<dbReference type="CDD" id="cd11709">
    <property type="entry name" value="SPRY"/>
    <property type="match status" value="1"/>
</dbReference>
<gene>
    <name evidence="6" type="ORF">BLNAU_7362</name>
</gene>
<dbReference type="Proteomes" id="UP001281761">
    <property type="component" value="Unassembled WGS sequence"/>
</dbReference>
<dbReference type="InterPro" id="IPR008991">
    <property type="entry name" value="Translation_prot_SH3-like_sf"/>
</dbReference>
<dbReference type="Gene3D" id="2.30.30.30">
    <property type="match status" value="1"/>
</dbReference>
<dbReference type="SUPFAM" id="SSF50104">
    <property type="entry name" value="Translation proteins SH3-like domain"/>
    <property type="match status" value="1"/>
</dbReference>
<dbReference type="PANTHER" id="PTHR11673">
    <property type="entry name" value="TRANSLATION INITIATION FACTOR 5A FAMILY MEMBER"/>
    <property type="match status" value="1"/>
</dbReference>
<dbReference type="Pfam" id="PF00622">
    <property type="entry name" value="SPRY"/>
    <property type="match status" value="1"/>
</dbReference>
<dbReference type="InterPro" id="IPR043136">
    <property type="entry name" value="B30.2/SPRY_sf"/>
</dbReference>
<dbReference type="SUPFAM" id="SSF49899">
    <property type="entry name" value="Concanavalin A-like lectins/glucanases"/>
    <property type="match status" value="1"/>
</dbReference>
<evidence type="ECO:0000256" key="1">
    <source>
        <dbReference type="ARBA" id="ARBA00006016"/>
    </source>
</evidence>
<dbReference type="Gene3D" id="2.60.120.920">
    <property type="match status" value="1"/>
</dbReference>
<protein>
    <submittedName>
        <fullName evidence="6">Eukaryotic translation initiation factor 5A</fullName>
    </submittedName>
</protein>
<keyword evidence="3" id="KW-0385">Hypusine</keyword>
<dbReference type="InterPro" id="IPR013320">
    <property type="entry name" value="ConA-like_dom_sf"/>
</dbReference>
<keyword evidence="2" id="KW-0648">Protein biosynthesis</keyword>
<keyword evidence="6" id="KW-0396">Initiation factor</keyword>